<reference evidence="1" key="1">
    <citation type="submission" date="2010-12" db="EMBL/GenBank/DDBJ databases">
        <title>Complete sequence of Bacillus cellulosilyticus DSM 2522.</title>
        <authorList>
            <consortium name="US DOE Joint Genome Institute"/>
            <person name="Lucas S."/>
            <person name="Copeland A."/>
            <person name="Lapidus A."/>
            <person name="Cheng J.-F."/>
            <person name="Bruce D."/>
            <person name="Goodwin L."/>
            <person name="Pitluck S."/>
            <person name="Chertkov O."/>
            <person name="Detter J.C."/>
            <person name="Han C."/>
            <person name="Tapia R."/>
            <person name="Land M."/>
            <person name="Hauser L."/>
            <person name="Jeffries C."/>
            <person name="Kyrpides N."/>
            <person name="Ivanova N."/>
            <person name="Mikhailova N."/>
            <person name="Brumm P."/>
            <person name="Mead D."/>
            <person name="Woyke T."/>
        </authorList>
    </citation>
    <scope>NUCLEOTIDE SEQUENCE [LARGE SCALE GENOMIC DNA]</scope>
    <source>
        <strain evidence="1">DSM 2522</strain>
    </source>
</reference>
<dbReference type="AlphaFoldDB" id="E6TWD2"/>
<evidence type="ECO:0000313" key="1">
    <source>
        <dbReference type="EMBL" id="ADU31088.1"/>
    </source>
</evidence>
<organism evidence="1 2">
    <name type="scientific">Evansella cellulosilytica (strain ATCC 21833 / DSM 2522 / FERM P-1141 / JCM 9156 / N-4)</name>
    <name type="common">Bacillus cellulosilyticus</name>
    <dbReference type="NCBI Taxonomy" id="649639"/>
    <lineage>
        <taxon>Bacteria</taxon>
        <taxon>Bacillati</taxon>
        <taxon>Bacillota</taxon>
        <taxon>Bacilli</taxon>
        <taxon>Bacillales</taxon>
        <taxon>Bacillaceae</taxon>
        <taxon>Evansella</taxon>
    </lineage>
</organism>
<dbReference type="eggNOG" id="COG0826">
    <property type="taxonomic scope" value="Bacteria"/>
</dbReference>
<name>E6TWD2_EVAC2</name>
<dbReference type="EMBL" id="CP002394">
    <property type="protein sequence ID" value="ADU31088.1"/>
    <property type="molecule type" value="Genomic_DNA"/>
</dbReference>
<proteinExistence type="predicted"/>
<accession>E6TWD2</accession>
<dbReference type="HOGENOM" id="CLU_011540_4_0_9"/>
<dbReference type="KEGG" id="bco:Bcell_2835"/>
<dbReference type="MEROPS" id="U32.003"/>
<keyword evidence="2" id="KW-1185">Reference proteome</keyword>
<evidence type="ECO:0000313" key="2">
    <source>
        <dbReference type="Proteomes" id="UP000001401"/>
    </source>
</evidence>
<dbReference type="InterPro" id="IPR051454">
    <property type="entry name" value="RNA/ubiquinone_mod_enzymes"/>
</dbReference>
<gene>
    <name evidence="1" type="ordered locus">Bcell_2835</name>
</gene>
<protein>
    <submittedName>
        <fullName evidence="1">Peptidase U32</fullName>
    </submittedName>
</protein>
<dbReference type="Proteomes" id="UP000001401">
    <property type="component" value="Chromosome"/>
</dbReference>
<dbReference type="PANTHER" id="PTHR30217">
    <property type="entry name" value="PEPTIDASE U32 FAMILY"/>
    <property type="match status" value="1"/>
</dbReference>
<dbReference type="STRING" id="649639.Bcell_2835"/>
<dbReference type="Pfam" id="PF01136">
    <property type="entry name" value="Peptidase_U32"/>
    <property type="match status" value="2"/>
</dbReference>
<dbReference type="InterPro" id="IPR001539">
    <property type="entry name" value="Peptidase_U32"/>
</dbReference>
<sequence length="661" mass="76004">MKLLIISQCMIHTSMNEREETHMAKYFNHKKIELLAPSGNMDTFKQIVKANCDAIYLGGKSLNMRMIRKGYNFSNEEIKEAVNMAHDSDKKVYVTVNNMLNDSEIDEAAEYLHYLESVNVDGIIVQDLGVVQLCKEQNIKKIEIHSSVMMNVHNMDFVKALKEDGLTRVVLSREMDLKTAKLLQTETGVETEYFMHGDMCSVNGANCYFSSIAMGNSSNRGRCFKPCRWSYRVKKDGNVYPTEYPLAAKDMYMYEHIPELIEANVTSFKIEGRMREPGFIVDLVNTYGDAIDRYIEDPLSYDRKKHAEELYENRKRDFSTAYAFSNPGLDFINTRYEGTGKFYSTGKVFSTPTEEPEISEKALNKVHEKVGVESSTTKTDLLSVKVNNLEQAQLCIELGVKRIYLATEVFLPDTFMTVEQLRSLIETKKNTEIYLSLPQMMDELQCELIDQYLEKQGHLFDGILATNLGSIKKYAKKYNVITDYNVNIYNRKAMDYYKKLGVKESTVSIEMKGCELPTFMKYATNPVELIVHGPLRVMYLDLDLYENTRVLDPVEHEDNQFVNNEVLVLKSDKGESPVYIDQNKKNHLFTAKELCLLPVLQDIQFESLKSYRIEGQTYSLDELRVVIQIYKKALNDKTKTKKLFEQFATTRAGFTLGALSF</sequence>
<dbReference type="PANTHER" id="PTHR30217:SF12">
    <property type="entry name" value="U32 FAMILY PEPTIDASE"/>
    <property type="match status" value="1"/>
</dbReference>